<evidence type="ECO:0000256" key="3">
    <source>
        <dbReference type="ARBA" id="ARBA00022553"/>
    </source>
</evidence>
<keyword evidence="8" id="KW-0539">Nucleus</keyword>
<dbReference type="GO" id="GO:0003700">
    <property type="term" value="F:DNA-binding transcription factor activity"/>
    <property type="evidence" value="ECO:0007669"/>
    <property type="project" value="InterPro"/>
</dbReference>
<evidence type="ECO:0000256" key="9">
    <source>
        <dbReference type="RuleBase" id="RU004020"/>
    </source>
</evidence>
<comment type="subunit">
    <text evidence="2">Homotrimer.</text>
</comment>
<feature type="coiled-coil region" evidence="10">
    <location>
        <begin position="136"/>
        <end position="163"/>
    </location>
</feature>
<dbReference type="InterPro" id="IPR000232">
    <property type="entry name" value="HSF_DNA-bd"/>
</dbReference>
<dbReference type="PRINTS" id="PR00056">
    <property type="entry name" value="HSFDOMAIN"/>
</dbReference>
<evidence type="ECO:0000256" key="4">
    <source>
        <dbReference type="ARBA" id="ARBA00023015"/>
    </source>
</evidence>
<dbReference type="InterPro" id="IPR036388">
    <property type="entry name" value="WH-like_DNA-bd_sf"/>
</dbReference>
<keyword evidence="5" id="KW-0346">Stress response</keyword>
<organism evidence="12">
    <name type="scientific">Gossypium hirsutum</name>
    <name type="common">Upland cotton</name>
    <name type="synonym">Gossypium mexicanum</name>
    <dbReference type="NCBI Taxonomy" id="3635"/>
    <lineage>
        <taxon>Eukaryota</taxon>
        <taxon>Viridiplantae</taxon>
        <taxon>Streptophyta</taxon>
        <taxon>Embryophyta</taxon>
        <taxon>Tracheophyta</taxon>
        <taxon>Spermatophyta</taxon>
        <taxon>Magnoliopsida</taxon>
        <taxon>eudicotyledons</taxon>
        <taxon>Gunneridae</taxon>
        <taxon>Pentapetalae</taxon>
        <taxon>rosids</taxon>
        <taxon>malvids</taxon>
        <taxon>Malvales</taxon>
        <taxon>Malvaceae</taxon>
        <taxon>Malvoideae</taxon>
        <taxon>Gossypium</taxon>
    </lineage>
</organism>
<dbReference type="AlphaFoldDB" id="A0A075QN67"/>
<dbReference type="GeneID" id="107939479"/>
<dbReference type="KEGG" id="ghi:107939479"/>
<dbReference type="InterPro" id="IPR036390">
    <property type="entry name" value="WH_DNA-bd_sf"/>
</dbReference>
<evidence type="ECO:0000256" key="6">
    <source>
        <dbReference type="ARBA" id="ARBA00023125"/>
    </source>
</evidence>
<comment type="subcellular location">
    <subcellularLocation>
        <location evidence="1">Nucleus</location>
    </subcellularLocation>
</comment>
<dbReference type="Pfam" id="PF00447">
    <property type="entry name" value="HSF_DNA-bind"/>
    <property type="match status" value="1"/>
</dbReference>
<evidence type="ECO:0000313" key="13">
    <source>
        <dbReference type="Proteomes" id="UP000818029"/>
    </source>
</evidence>
<evidence type="ECO:0000256" key="10">
    <source>
        <dbReference type="SAM" id="Coils"/>
    </source>
</evidence>
<comment type="similarity">
    <text evidence="9">Belongs to the HSF family.</text>
</comment>
<keyword evidence="3" id="KW-0597">Phosphoprotein</keyword>
<dbReference type="GO" id="GO:0000978">
    <property type="term" value="F:RNA polymerase II cis-regulatory region sequence-specific DNA binding"/>
    <property type="evidence" value="ECO:0007669"/>
    <property type="project" value="TreeGrafter"/>
</dbReference>
<evidence type="ECO:0000313" key="14">
    <source>
        <dbReference type="RefSeq" id="NP_001314358.1"/>
    </source>
</evidence>
<reference evidence="12" key="1">
    <citation type="submission" date="2014-04" db="EMBL/GenBank/DDBJ databases">
        <title>Genome-wide cloning, identification, classification and functional analysis of heat shock transcription factors in cotton (Gossypium hirsutum).</title>
        <authorList>
            <person name="Wang J."/>
        </authorList>
    </citation>
    <scope>NUCLEOTIDE SEQUENCE</scope>
</reference>
<keyword evidence="6" id="KW-0238">DNA-binding</keyword>
<keyword evidence="7" id="KW-0804">Transcription</keyword>
<accession>A0A075QN67</accession>
<dbReference type="GO" id="GO:0034605">
    <property type="term" value="P:cellular response to heat"/>
    <property type="evidence" value="ECO:0007669"/>
    <property type="project" value="TreeGrafter"/>
</dbReference>
<dbReference type="FunFam" id="1.10.10.10:FF:000037">
    <property type="entry name" value="Heat stress transcription factor B-4"/>
    <property type="match status" value="1"/>
</dbReference>
<evidence type="ECO:0000256" key="1">
    <source>
        <dbReference type="ARBA" id="ARBA00004123"/>
    </source>
</evidence>
<feature type="domain" description="HSF-type DNA-binding" evidence="11">
    <location>
        <begin position="52"/>
        <end position="76"/>
    </location>
</feature>
<keyword evidence="10" id="KW-0175">Coiled coil</keyword>
<protein>
    <submittedName>
        <fullName evidence="12">HSF11</fullName>
    </submittedName>
    <submittedName>
        <fullName evidence="14">Heat stress transcription factor C-1-like</fullName>
    </submittedName>
</protein>
<dbReference type="RefSeq" id="NP_001314358.1">
    <property type="nucleotide sequence ID" value="NM_001327429.1"/>
</dbReference>
<dbReference type="PANTHER" id="PTHR10015:SF332">
    <property type="entry name" value="HEAT STRESS TRANSCRIPTION FACTOR C-1"/>
    <property type="match status" value="1"/>
</dbReference>
<gene>
    <name evidence="12 14" type="primary">HSF11</name>
    <name evidence="14" type="synonym">LOC107939479</name>
</gene>
<keyword evidence="4" id="KW-0805">Transcription regulation</keyword>
<keyword evidence="13" id="KW-1185">Reference proteome</keyword>
<proteinExistence type="evidence at transcript level"/>
<dbReference type="GO" id="GO:0006357">
    <property type="term" value="P:regulation of transcription by RNA polymerase II"/>
    <property type="evidence" value="ECO:0007669"/>
    <property type="project" value="TreeGrafter"/>
</dbReference>
<dbReference type="OrthoDB" id="60033at2759"/>
<dbReference type="PANTHER" id="PTHR10015">
    <property type="entry name" value="HEAT SHOCK TRANSCRIPTION FACTOR"/>
    <property type="match status" value="1"/>
</dbReference>
<evidence type="ECO:0000259" key="11">
    <source>
        <dbReference type="PROSITE" id="PS00434"/>
    </source>
</evidence>
<dbReference type="GO" id="GO:0005634">
    <property type="term" value="C:nucleus"/>
    <property type="evidence" value="ECO:0007669"/>
    <property type="project" value="UniProtKB-SubCell"/>
</dbReference>
<dbReference type="SMART" id="SM00415">
    <property type="entry name" value="HSF"/>
    <property type="match status" value="1"/>
</dbReference>
<evidence type="ECO:0000256" key="7">
    <source>
        <dbReference type="ARBA" id="ARBA00023163"/>
    </source>
</evidence>
<evidence type="ECO:0000256" key="5">
    <source>
        <dbReference type="ARBA" id="ARBA00023016"/>
    </source>
</evidence>
<evidence type="ECO:0000256" key="8">
    <source>
        <dbReference type="ARBA" id="ARBA00023242"/>
    </source>
</evidence>
<dbReference type="Proteomes" id="UP000818029">
    <property type="component" value="Chromosome D08"/>
</dbReference>
<evidence type="ECO:0000313" key="12">
    <source>
        <dbReference type="EMBL" id="AIG20078.1"/>
    </source>
</evidence>
<name>A0A075QN67_GOSHI</name>
<dbReference type="EMBL" id="KJ748614">
    <property type="protein sequence ID" value="AIG20078.1"/>
    <property type="molecule type" value="mRNA"/>
</dbReference>
<reference evidence="13" key="2">
    <citation type="journal article" date="2020" name="Nat. Genet.">
        <title>Genomic diversifications of five Gossypium allopolyploid species and their impact on cotton improvement.</title>
        <authorList>
            <person name="Chen Z.J."/>
            <person name="Sreedasyam A."/>
            <person name="Ando A."/>
            <person name="Song Q."/>
            <person name="De Santiago L.M."/>
            <person name="Hulse-Kemp A.M."/>
            <person name="Ding M."/>
            <person name="Ye W."/>
            <person name="Kirkbride R.C."/>
            <person name="Jenkins J."/>
            <person name="Plott C."/>
            <person name="Lovell J."/>
            <person name="Lin Y.M."/>
            <person name="Vaughn R."/>
            <person name="Liu B."/>
            <person name="Simpson S."/>
            <person name="Scheffler B.E."/>
            <person name="Wen L."/>
            <person name="Saski C.A."/>
            <person name="Grover C.E."/>
            <person name="Hu G."/>
            <person name="Conover J.L."/>
            <person name="Carlson J.W."/>
            <person name="Shu S."/>
            <person name="Boston L.B."/>
            <person name="Williams M."/>
            <person name="Peterson D.G."/>
            <person name="McGee K."/>
            <person name="Jones D.C."/>
            <person name="Wendel J.F."/>
            <person name="Stelly D.M."/>
            <person name="Grimwood J."/>
            <person name="Schmutz J."/>
        </authorList>
    </citation>
    <scope>NUCLEOTIDE SEQUENCE [LARGE SCALE GENOMIC DNA]</scope>
    <source>
        <strain evidence="13">cv. TM-1</strain>
    </source>
</reference>
<dbReference type="SUPFAM" id="SSF46785">
    <property type="entry name" value="Winged helix' DNA-binding domain"/>
    <property type="match status" value="1"/>
</dbReference>
<dbReference type="PROSITE" id="PS00434">
    <property type="entry name" value="HSF_DOMAIN"/>
    <property type="match status" value="1"/>
</dbReference>
<sequence>MEAANCNDVVPPFVAKTYQMVNDPATDDLITWGKTNNSFIVIDPLDFSHKILPFYFKHSNFTSFVRQLNTYGFRKVDSDKWEFANEWFLRGQKHLLKNVVRRKTGGNRCVRLKKGEVLDGGSDGDGYDDGEIVMEIARMKEEQKWLEEELKGMNERLETTERRPKQMVAFLRQVVEDPGFVLCLVLEKQRSRRIMLEKRRLKVVPPLAVSNNSVKYEGEGWHAELISSSSSPSPSPEDSMVVLERRDIVGQVMNNGCGTITSQSPVVVPPVNGNSTAVFSSGMSSLLGYGDGNGQLRYLGDMAEVAGGTMEARVSLPYPFSLFGGGF</sequence>
<dbReference type="Gene3D" id="1.10.10.10">
    <property type="entry name" value="Winged helix-like DNA-binding domain superfamily/Winged helix DNA-binding domain"/>
    <property type="match status" value="1"/>
</dbReference>
<evidence type="ECO:0000256" key="2">
    <source>
        <dbReference type="ARBA" id="ARBA00011233"/>
    </source>
</evidence>
<reference evidence="14" key="3">
    <citation type="submission" date="2025-05" db="UniProtKB">
        <authorList>
            <consortium name="RefSeq"/>
        </authorList>
    </citation>
    <scope>IDENTIFICATION</scope>
</reference>